<keyword evidence="5" id="KW-0255">Endonuclease</keyword>
<dbReference type="Gene3D" id="3.30.420.10">
    <property type="entry name" value="Ribonuclease H-like superfamily/Ribonuclease H"/>
    <property type="match status" value="1"/>
</dbReference>
<comment type="catalytic activity">
    <reaction evidence="14">
        <text>DNA(n) + a 2'-deoxyribonucleoside 5'-triphosphate = DNA(n+1) + diphosphate</text>
        <dbReference type="Rhea" id="RHEA:22508"/>
        <dbReference type="Rhea" id="RHEA-COMP:17339"/>
        <dbReference type="Rhea" id="RHEA-COMP:17340"/>
        <dbReference type="ChEBI" id="CHEBI:33019"/>
        <dbReference type="ChEBI" id="CHEBI:61560"/>
        <dbReference type="ChEBI" id="CHEBI:173112"/>
        <dbReference type="EC" id="2.7.7.7"/>
    </reaction>
</comment>
<reference evidence="16" key="1">
    <citation type="submission" date="2021-03" db="EMBL/GenBank/DDBJ databases">
        <title>Draft genome sequence of rust myrtle Austropuccinia psidii MF-1, a brazilian biotype.</title>
        <authorList>
            <person name="Quecine M.C."/>
            <person name="Pachon D.M.R."/>
            <person name="Bonatelli M.L."/>
            <person name="Correr F.H."/>
            <person name="Franceschini L.M."/>
            <person name="Leite T.F."/>
            <person name="Margarido G.R.A."/>
            <person name="Almeida C.A."/>
            <person name="Ferrarezi J.A."/>
            <person name="Labate C.A."/>
        </authorList>
    </citation>
    <scope>NUCLEOTIDE SEQUENCE</scope>
    <source>
        <strain evidence="16">MF-1</strain>
    </source>
</reference>
<evidence type="ECO:0000256" key="10">
    <source>
        <dbReference type="ARBA" id="ARBA00022918"/>
    </source>
</evidence>
<dbReference type="GO" id="GO:0003887">
    <property type="term" value="F:DNA-directed DNA polymerase activity"/>
    <property type="evidence" value="ECO:0007669"/>
    <property type="project" value="UniProtKB-KW"/>
</dbReference>
<dbReference type="AlphaFoldDB" id="A0A9Q3H1D3"/>
<keyword evidence="17" id="KW-1185">Reference proteome</keyword>
<dbReference type="GO" id="GO:0003964">
    <property type="term" value="F:RNA-directed DNA polymerase activity"/>
    <property type="evidence" value="ECO:0007669"/>
    <property type="project" value="UniProtKB-KW"/>
</dbReference>
<dbReference type="InterPro" id="IPR012337">
    <property type="entry name" value="RNaseH-like_sf"/>
</dbReference>
<dbReference type="GO" id="GO:0005634">
    <property type="term" value="C:nucleus"/>
    <property type="evidence" value="ECO:0007669"/>
    <property type="project" value="UniProtKB-ARBA"/>
</dbReference>
<keyword evidence="4" id="KW-0479">Metal-binding</keyword>
<dbReference type="GO" id="GO:0003723">
    <property type="term" value="F:RNA binding"/>
    <property type="evidence" value="ECO:0007669"/>
    <property type="project" value="UniProtKB-KW"/>
</dbReference>
<keyword evidence="12" id="KW-0233">DNA recombination</keyword>
<comment type="caution">
    <text evidence="16">The sequence shown here is derived from an EMBL/GenBank/DDBJ whole genome shotgun (WGS) entry which is preliminary data.</text>
</comment>
<evidence type="ECO:0000259" key="15">
    <source>
        <dbReference type="PROSITE" id="PS50994"/>
    </source>
</evidence>
<dbReference type="GO" id="GO:0004519">
    <property type="term" value="F:endonuclease activity"/>
    <property type="evidence" value="ECO:0007669"/>
    <property type="project" value="UniProtKB-KW"/>
</dbReference>
<evidence type="ECO:0000256" key="7">
    <source>
        <dbReference type="ARBA" id="ARBA00022842"/>
    </source>
</evidence>
<evidence type="ECO:0000256" key="12">
    <source>
        <dbReference type="ARBA" id="ARBA00023172"/>
    </source>
</evidence>
<sequence>MGNIGLTGNFEACKIGKTTRSSFKKDLERTKVPLEELSVDLMGPITPTSIGGSNYVLVVVDTATRFSWVRFLKYKDKAKDKLIEIINKAENRLEKSVKRILTNGGKEFVNNFISNFCANRGIENITNCPYTPQHNGIVERLNCTLLDKARAMRVETGVPKEIWAELINTANLLRVRTSEGGISPWEKNFNIKPNLKRIKRFGCQAWVATISYKRSLTIELKKVSWSDMSPNGVSTEYSWKKTSGYSIKRCNIQ</sequence>
<evidence type="ECO:0000256" key="5">
    <source>
        <dbReference type="ARBA" id="ARBA00022759"/>
    </source>
</evidence>
<evidence type="ECO:0000256" key="3">
    <source>
        <dbReference type="ARBA" id="ARBA00022722"/>
    </source>
</evidence>
<keyword evidence="11" id="KW-0808">Transferase</keyword>
<accession>A0A9Q3H1D3</accession>
<dbReference type="PROSITE" id="PS50994">
    <property type="entry name" value="INTEGRASE"/>
    <property type="match status" value="1"/>
</dbReference>
<dbReference type="GO" id="GO:0032196">
    <property type="term" value="P:transposition"/>
    <property type="evidence" value="ECO:0007669"/>
    <property type="project" value="UniProtKB-KW"/>
</dbReference>
<evidence type="ECO:0000313" key="17">
    <source>
        <dbReference type="Proteomes" id="UP000765509"/>
    </source>
</evidence>
<evidence type="ECO:0000256" key="1">
    <source>
        <dbReference type="ARBA" id="ARBA00022578"/>
    </source>
</evidence>
<keyword evidence="2" id="KW-0548">Nucleotidyltransferase</keyword>
<protein>
    <recommendedName>
        <fullName evidence="15">Integrase catalytic domain-containing protein</fullName>
    </recommendedName>
</protein>
<organism evidence="16 17">
    <name type="scientific">Austropuccinia psidii MF-1</name>
    <dbReference type="NCBI Taxonomy" id="1389203"/>
    <lineage>
        <taxon>Eukaryota</taxon>
        <taxon>Fungi</taxon>
        <taxon>Dikarya</taxon>
        <taxon>Basidiomycota</taxon>
        <taxon>Pucciniomycotina</taxon>
        <taxon>Pucciniomycetes</taxon>
        <taxon>Pucciniales</taxon>
        <taxon>Sphaerophragmiaceae</taxon>
        <taxon>Austropuccinia</taxon>
    </lineage>
</organism>
<dbReference type="Proteomes" id="UP000765509">
    <property type="component" value="Unassembled WGS sequence"/>
</dbReference>
<keyword evidence="9" id="KW-0229">DNA integration</keyword>
<keyword evidence="7" id="KW-0460">Magnesium</keyword>
<keyword evidence="1" id="KW-0815">Transposition</keyword>
<evidence type="ECO:0000313" key="16">
    <source>
        <dbReference type="EMBL" id="MBW0487631.1"/>
    </source>
</evidence>
<evidence type="ECO:0000256" key="4">
    <source>
        <dbReference type="ARBA" id="ARBA00022723"/>
    </source>
</evidence>
<keyword evidence="10" id="KW-0695">RNA-directed DNA polymerase</keyword>
<evidence type="ECO:0000256" key="6">
    <source>
        <dbReference type="ARBA" id="ARBA00022801"/>
    </source>
</evidence>
<dbReference type="GO" id="GO:0006310">
    <property type="term" value="P:DNA recombination"/>
    <property type="evidence" value="ECO:0007669"/>
    <property type="project" value="UniProtKB-KW"/>
</dbReference>
<dbReference type="GO" id="GO:0016787">
    <property type="term" value="F:hydrolase activity"/>
    <property type="evidence" value="ECO:0007669"/>
    <property type="project" value="UniProtKB-KW"/>
</dbReference>
<dbReference type="GO" id="GO:0046872">
    <property type="term" value="F:metal ion binding"/>
    <property type="evidence" value="ECO:0007669"/>
    <property type="project" value="UniProtKB-KW"/>
</dbReference>
<gene>
    <name evidence="16" type="ORF">O181_027346</name>
</gene>
<comment type="catalytic activity">
    <reaction evidence="13">
        <text>DNA(n) + a 2'-deoxyribonucleoside 5'-triphosphate = DNA(n+1) + diphosphate</text>
        <dbReference type="Rhea" id="RHEA:22508"/>
        <dbReference type="Rhea" id="RHEA-COMP:17339"/>
        <dbReference type="Rhea" id="RHEA-COMP:17340"/>
        <dbReference type="ChEBI" id="CHEBI:33019"/>
        <dbReference type="ChEBI" id="CHEBI:61560"/>
        <dbReference type="ChEBI" id="CHEBI:173112"/>
        <dbReference type="EC" id="2.7.7.49"/>
    </reaction>
</comment>
<keyword evidence="8" id="KW-0694">RNA-binding</keyword>
<dbReference type="PANTHER" id="PTHR42648:SF11">
    <property type="entry name" value="TRANSPOSON TY4-P GAG-POL POLYPROTEIN"/>
    <property type="match status" value="1"/>
</dbReference>
<evidence type="ECO:0000256" key="11">
    <source>
        <dbReference type="ARBA" id="ARBA00022932"/>
    </source>
</evidence>
<dbReference type="InterPro" id="IPR036397">
    <property type="entry name" value="RNaseH_sf"/>
</dbReference>
<dbReference type="GO" id="GO:0015074">
    <property type="term" value="P:DNA integration"/>
    <property type="evidence" value="ECO:0007669"/>
    <property type="project" value="UniProtKB-KW"/>
</dbReference>
<dbReference type="InterPro" id="IPR039537">
    <property type="entry name" value="Retrotran_Ty1/copia-like"/>
</dbReference>
<keyword evidence="6" id="KW-0378">Hydrolase</keyword>
<keyword evidence="3" id="KW-0540">Nuclease</keyword>
<evidence type="ECO:0000256" key="14">
    <source>
        <dbReference type="ARBA" id="ARBA00049244"/>
    </source>
</evidence>
<dbReference type="InterPro" id="IPR001584">
    <property type="entry name" value="Integrase_cat-core"/>
</dbReference>
<name>A0A9Q3H1D3_9BASI</name>
<evidence type="ECO:0000256" key="8">
    <source>
        <dbReference type="ARBA" id="ARBA00022884"/>
    </source>
</evidence>
<keyword evidence="11" id="KW-0239">DNA-directed DNA polymerase</keyword>
<dbReference type="OrthoDB" id="3261476at2759"/>
<dbReference type="EMBL" id="AVOT02009220">
    <property type="protein sequence ID" value="MBW0487631.1"/>
    <property type="molecule type" value="Genomic_DNA"/>
</dbReference>
<feature type="domain" description="Integrase catalytic" evidence="15">
    <location>
        <begin position="29"/>
        <end position="192"/>
    </location>
</feature>
<dbReference type="SUPFAM" id="SSF53098">
    <property type="entry name" value="Ribonuclease H-like"/>
    <property type="match status" value="1"/>
</dbReference>
<evidence type="ECO:0000256" key="13">
    <source>
        <dbReference type="ARBA" id="ARBA00048173"/>
    </source>
</evidence>
<dbReference type="PANTHER" id="PTHR42648">
    <property type="entry name" value="TRANSPOSASE, PUTATIVE-RELATED"/>
    <property type="match status" value="1"/>
</dbReference>
<evidence type="ECO:0000256" key="9">
    <source>
        <dbReference type="ARBA" id="ARBA00022908"/>
    </source>
</evidence>
<dbReference type="Pfam" id="PF00665">
    <property type="entry name" value="rve"/>
    <property type="match status" value="1"/>
</dbReference>
<proteinExistence type="predicted"/>
<evidence type="ECO:0000256" key="2">
    <source>
        <dbReference type="ARBA" id="ARBA00022695"/>
    </source>
</evidence>